<organism evidence="2">
    <name type="scientific">marine sediment metagenome</name>
    <dbReference type="NCBI Taxonomy" id="412755"/>
    <lineage>
        <taxon>unclassified sequences</taxon>
        <taxon>metagenomes</taxon>
        <taxon>ecological metagenomes</taxon>
    </lineage>
</organism>
<dbReference type="AlphaFoldDB" id="X1T3E6"/>
<dbReference type="InterPro" id="IPR036490">
    <property type="entry name" value="ThsB_TIR-like_sf"/>
</dbReference>
<protein>
    <recommendedName>
        <fullName evidence="1">Thoeris protein ThsB TIR-like domain-containing protein</fullName>
    </recommendedName>
</protein>
<dbReference type="Gene3D" id="3.40.50.9200">
    <property type="entry name" value="Hypothetical protein MTH538"/>
    <property type="match status" value="1"/>
</dbReference>
<name>X1T3E6_9ZZZZ</name>
<dbReference type="InterPro" id="IPR015032">
    <property type="entry name" value="ThsB__TIR-like_domain"/>
</dbReference>
<dbReference type="EMBL" id="BARW01019826">
    <property type="protein sequence ID" value="GAI99842.1"/>
    <property type="molecule type" value="Genomic_DNA"/>
</dbReference>
<evidence type="ECO:0000259" key="1">
    <source>
        <dbReference type="Pfam" id="PF08937"/>
    </source>
</evidence>
<feature type="domain" description="Thoeris protein ThsB TIR-like" evidence="1">
    <location>
        <begin position="8"/>
        <end position="102"/>
    </location>
</feature>
<comment type="caution">
    <text evidence="2">The sequence shown here is derived from an EMBL/GenBank/DDBJ whole genome shotgun (WGS) entry which is preliminary data.</text>
</comment>
<reference evidence="2" key="1">
    <citation type="journal article" date="2014" name="Front. Microbiol.">
        <title>High frequency of phylogenetically diverse reductive dehalogenase-homologous genes in deep subseafloor sedimentary metagenomes.</title>
        <authorList>
            <person name="Kawai M."/>
            <person name="Futagami T."/>
            <person name="Toyoda A."/>
            <person name="Takaki Y."/>
            <person name="Nishi S."/>
            <person name="Hori S."/>
            <person name="Arai W."/>
            <person name="Tsubouchi T."/>
            <person name="Morono Y."/>
            <person name="Uchiyama I."/>
            <person name="Ito T."/>
            <person name="Fujiyama A."/>
            <person name="Inagaki F."/>
            <person name="Takami H."/>
        </authorList>
    </citation>
    <scope>NUCLEOTIDE SEQUENCE</scope>
    <source>
        <strain evidence="2">Expedition CK06-06</strain>
    </source>
</reference>
<accession>X1T3E6</accession>
<proteinExistence type="predicted"/>
<dbReference type="Pfam" id="PF08937">
    <property type="entry name" value="ThsB_TIR"/>
    <property type="match status" value="1"/>
</dbReference>
<dbReference type="SUPFAM" id="SSF52206">
    <property type="entry name" value="Hypothetical protein MTH538"/>
    <property type="match status" value="1"/>
</dbReference>
<gene>
    <name evidence="2" type="ORF">S12H4_33619</name>
</gene>
<evidence type="ECO:0000313" key="2">
    <source>
        <dbReference type="EMBL" id="GAI99842.1"/>
    </source>
</evidence>
<sequence length="132" mass="14840">MVKIIKIFLSHKWEDRESANGLEGLLSNPNNKYRHITEREHIDMRNKGENAVKNYLKGIISDCNALICLIGDNTYNATGVKYELEVAKSLGKKIIAVRISQTTGGFPHLLKAWGISEVSWDAKKINDKLSSI</sequence>